<dbReference type="Pfam" id="PF07714">
    <property type="entry name" value="PK_Tyr_Ser-Thr"/>
    <property type="match status" value="1"/>
</dbReference>
<sequence>MNISLRQVKMSPSQTMFITSTGTVLFTSYMKCDQRGCKSTTVITSVDDRGSIVEVGLIKWNPNTGGSPSLCVGKGMMELRTIERDNCSSTIFRGGDKRTYWWQKANDAIVVRFRFFIYLLFVSNMVAQLAVDGAARAPIAIVYDDAQSSSMINYTGANVVLCIQPTGFHLLHEIVATFIVFEQSCGKTCASHGVKARIASNLCRGTHILSGEPRIQLTKDSHWVRVQHVPPAALYDGQGSAMPRTPNRSLVRSTADLTGELFRRHKYPSAYGGFGDVWKCDWLKDLRVIEVAVKVMRTNLTGGQKGIEYKRISRELKVWVRLEHECVLPLYGISFDFGKFPAMVCPWLEGGTLSKYLERHEVLQLHTRLELVREIFSSVFHGCGIVHGDLTGSNVLIKDNGKACLSDFGLSRIFMETTGSSYLTSTVRGSVRWAAPELFEIGEEQQKETVLVLPSTQGDIYSFGSTMFQVCFVLVCHRACSMPSQVLTGKVPYHYYKNDAQVLVALSRGLRPARPDEPSIDDIHWEFMQKCWASQSKWSGKNIRPSIEEVVDFFSTRDKMSRRSNNVRGPTSALTEFLRESGINPATIARRVATRDQQQGQNAAQSTSAEQGNNVDHGEHPDQAEEEIATPVASTSRGRRGRVVPDSSYASDQLDEVEEESPVKKRKNAKGKGTAAAKARAKKKAKEDGDYEGSSEDEYTAISKNLRSRGGNGDPKPPVGSFEECAQCGKQFTVTKYTLAANPPPGYLCHQCAKSSGTDPFKKPAVSKRRKPAAEKREVIKFEERRLPTLTSLCIELIGKYIDDVEALGDIGSVNMNEIARTLARNRSLTPENAQLFYDVENKKLRFYDATDLAPPALMTLASLNPNLTHLHLDFCGRLDCPVIAAFSKSLPHLTHLSLLGPFLVRAETWIEFFKTKPELRSFHITQSPRFDLECAKTLAKYCTELEELQLKEVGRLDDTFAEPLCALPPLRLLDLSKPGVGIQENGWLQVLERHGPTLESFDPSWHEGFTDMVLENGIRKHARVMSELRLEGLSSLSDAGAAHFFDNWNKPFTTLDSEDSDSGMEVDDCGTFTPNPPLRTVSLARNHAFSNATFTALLEHSAPSLVSLSLNGLGQIDSESLGRLKDVPEVRWLDVSWCRELDDFIMKDVVSNASKLGEVRVWGCNHVKGTGWAGKRGLKVYGIEPNAGS</sequence>
<dbReference type="InterPro" id="IPR056451">
    <property type="entry name" value="Znf_Tbcl_Rhp7"/>
</dbReference>
<dbReference type="InterPro" id="IPR051681">
    <property type="entry name" value="Ser/Thr_Kinases-Pseudokinases"/>
</dbReference>
<feature type="domain" description="Protein kinase" evidence="4">
    <location>
        <begin position="263"/>
        <end position="554"/>
    </location>
</feature>
<organism evidence="5 6">
    <name type="scientific">Boletus reticuloceps</name>
    <dbReference type="NCBI Taxonomy" id="495285"/>
    <lineage>
        <taxon>Eukaryota</taxon>
        <taxon>Fungi</taxon>
        <taxon>Dikarya</taxon>
        <taxon>Basidiomycota</taxon>
        <taxon>Agaricomycotina</taxon>
        <taxon>Agaricomycetes</taxon>
        <taxon>Agaricomycetidae</taxon>
        <taxon>Boletales</taxon>
        <taxon>Boletineae</taxon>
        <taxon>Boletaceae</taxon>
        <taxon>Boletoideae</taxon>
        <taxon>Boletus</taxon>
    </lineage>
</organism>
<protein>
    <recommendedName>
        <fullName evidence="4">Protein kinase domain-containing protein</fullName>
    </recommendedName>
</protein>
<dbReference type="InterPro" id="IPR000719">
    <property type="entry name" value="Prot_kinase_dom"/>
</dbReference>
<evidence type="ECO:0000256" key="1">
    <source>
        <dbReference type="ARBA" id="ARBA00022741"/>
    </source>
</evidence>
<evidence type="ECO:0000313" key="6">
    <source>
        <dbReference type="Proteomes" id="UP000683000"/>
    </source>
</evidence>
<dbReference type="PROSITE" id="PS50011">
    <property type="entry name" value="PROTEIN_KINASE_DOM"/>
    <property type="match status" value="1"/>
</dbReference>
<accession>A0A8I2YQU0</accession>
<dbReference type="InterPro" id="IPR001245">
    <property type="entry name" value="Ser-Thr/Tyr_kinase_cat_dom"/>
</dbReference>
<evidence type="ECO:0000256" key="3">
    <source>
        <dbReference type="SAM" id="MobiDB-lite"/>
    </source>
</evidence>
<dbReference type="SUPFAM" id="SSF56112">
    <property type="entry name" value="Protein kinase-like (PK-like)"/>
    <property type="match status" value="1"/>
</dbReference>
<feature type="compositionally biased region" description="Polar residues" evidence="3">
    <location>
        <begin position="595"/>
        <end position="614"/>
    </location>
</feature>
<dbReference type="InterPro" id="IPR032675">
    <property type="entry name" value="LRR_dom_sf"/>
</dbReference>
<dbReference type="Pfam" id="PF23550">
    <property type="entry name" value="zf_Tbcl_Rhp7"/>
    <property type="match status" value="1"/>
</dbReference>
<dbReference type="PANTHER" id="PTHR44329">
    <property type="entry name" value="SERINE/THREONINE-PROTEIN KINASE TNNI3K-RELATED"/>
    <property type="match status" value="1"/>
</dbReference>
<feature type="region of interest" description="Disordered" evidence="3">
    <location>
        <begin position="593"/>
        <end position="697"/>
    </location>
</feature>
<comment type="caution">
    <text evidence="5">The sequence shown here is derived from an EMBL/GenBank/DDBJ whole genome shotgun (WGS) entry which is preliminary data.</text>
</comment>
<dbReference type="GO" id="GO:0004674">
    <property type="term" value="F:protein serine/threonine kinase activity"/>
    <property type="evidence" value="ECO:0007669"/>
    <property type="project" value="TreeGrafter"/>
</dbReference>
<dbReference type="InterPro" id="IPR046528">
    <property type="entry name" value="DUF6593"/>
</dbReference>
<dbReference type="InterPro" id="IPR008266">
    <property type="entry name" value="Tyr_kinase_AS"/>
</dbReference>
<dbReference type="SUPFAM" id="SSF52047">
    <property type="entry name" value="RNI-like"/>
    <property type="match status" value="1"/>
</dbReference>
<keyword evidence="2" id="KW-0067">ATP-binding</keyword>
<dbReference type="GO" id="GO:0005524">
    <property type="term" value="F:ATP binding"/>
    <property type="evidence" value="ECO:0007669"/>
    <property type="project" value="UniProtKB-KW"/>
</dbReference>
<dbReference type="Proteomes" id="UP000683000">
    <property type="component" value="Unassembled WGS sequence"/>
</dbReference>
<keyword evidence="1" id="KW-0547">Nucleotide-binding</keyword>
<dbReference type="Gene3D" id="1.10.510.10">
    <property type="entry name" value="Transferase(Phosphotransferase) domain 1"/>
    <property type="match status" value="1"/>
</dbReference>
<evidence type="ECO:0000259" key="4">
    <source>
        <dbReference type="PROSITE" id="PS50011"/>
    </source>
</evidence>
<dbReference type="PANTHER" id="PTHR44329:SF298">
    <property type="entry name" value="MIXED LINEAGE KINASE DOMAIN-LIKE PROTEIN"/>
    <property type="match status" value="1"/>
</dbReference>
<reference evidence="5" key="1">
    <citation type="submission" date="2021-03" db="EMBL/GenBank/DDBJ databases">
        <title>Evolutionary innovations through gain and loss of genes in the ectomycorrhizal Boletales.</title>
        <authorList>
            <person name="Wu G."/>
            <person name="Miyauchi S."/>
            <person name="Morin E."/>
            <person name="Yang Z.-L."/>
            <person name="Xu J."/>
            <person name="Martin F.M."/>
        </authorList>
    </citation>
    <scope>NUCLEOTIDE SEQUENCE</scope>
    <source>
        <strain evidence="5">BR01</strain>
    </source>
</reference>
<dbReference type="EMBL" id="JAGFBS010000013">
    <property type="protein sequence ID" value="KAG6375752.1"/>
    <property type="molecule type" value="Genomic_DNA"/>
</dbReference>
<dbReference type="Gene3D" id="3.80.10.10">
    <property type="entry name" value="Ribonuclease Inhibitor"/>
    <property type="match status" value="2"/>
</dbReference>
<evidence type="ECO:0000256" key="2">
    <source>
        <dbReference type="ARBA" id="ARBA00022840"/>
    </source>
</evidence>
<dbReference type="OrthoDB" id="421226at2759"/>
<proteinExistence type="predicted"/>
<dbReference type="InterPro" id="IPR011009">
    <property type="entry name" value="Kinase-like_dom_sf"/>
</dbReference>
<evidence type="ECO:0000313" key="5">
    <source>
        <dbReference type="EMBL" id="KAG6375752.1"/>
    </source>
</evidence>
<dbReference type="AlphaFoldDB" id="A0A8I2YQU0"/>
<keyword evidence="6" id="KW-1185">Reference proteome</keyword>
<name>A0A8I2YQU0_9AGAM</name>
<gene>
    <name evidence="5" type="ORF">JVT61DRAFT_2601</name>
</gene>
<dbReference type="Pfam" id="PF20236">
    <property type="entry name" value="DUF6593"/>
    <property type="match status" value="1"/>
</dbReference>
<dbReference type="PROSITE" id="PS00109">
    <property type="entry name" value="PROTEIN_KINASE_TYR"/>
    <property type="match status" value="1"/>
</dbReference>